<dbReference type="Pfam" id="PF17490">
    <property type="entry name" value="Tnp_22_dsRBD"/>
    <property type="match status" value="1"/>
</dbReference>
<dbReference type="InterPro" id="IPR035300">
    <property type="entry name" value="L1_dsRBD"/>
</dbReference>
<sequence length="157" mass="18265">MEKVFQEIMTEKFPEIEKKKPTQIQDACSVPSKMNPRRPMPSHIIIKLANTNDKVRILKAAREREKVTYKGTPIRLATDFSTETHHARRECDEIYKVMQRKGLNPRILYPARLSIKIEGVIRSFTEKKKKKKKNTKGIYLHQTSNARNAKGSTVKMK</sequence>
<dbReference type="EMBL" id="JACAGB010000031">
    <property type="protein sequence ID" value="KAF6294824.1"/>
    <property type="molecule type" value="Genomic_DNA"/>
</dbReference>
<dbReference type="InterPro" id="IPR004244">
    <property type="entry name" value="Transposase_22"/>
</dbReference>
<dbReference type="Proteomes" id="UP000558488">
    <property type="component" value="Unassembled WGS sequence"/>
</dbReference>
<name>A0A7J7T2G1_PIPKU</name>
<organism evidence="5 6">
    <name type="scientific">Pipistrellus kuhlii</name>
    <name type="common">Kuhl's pipistrelle</name>
    <dbReference type="NCBI Taxonomy" id="59472"/>
    <lineage>
        <taxon>Eukaryota</taxon>
        <taxon>Metazoa</taxon>
        <taxon>Chordata</taxon>
        <taxon>Craniata</taxon>
        <taxon>Vertebrata</taxon>
        <taxon>Euteleostomi</taxon>
        <taxon>Mammalia</taxon>
        <taxon>Eutheria</taxon>
        <taxon>Laurasiatheria</taxon>
        <taxon>Chiroptera</taxon>
        <taxon>Yangochiroptera</taxon>
        <taxon>Vespertilionidae</taxon>
        <taxon>Pipistrellus</taxon>
    </lineage>
</organism>
<evidence type="ECO:0000256" key="1">
    <source>
        <dbReference type="ARBA" id="ARBA00061640"/>
    </source>
</evidence>
<evidence type="ECO:0000256" key="2">
    <source>
        <dbReference type="SAM" id="MobiDB-lite"/>
    </source>
</evidence>
<evidence type="ECO:0000259" key="4">
    <source>
        <dbReference type="Pfam" id="PF17490"/>
    </source>
</evidence>
<comment type="caution">
    <text evidence="5">The sequence shown here is derived from an EMBL/GenBank/DDBJ whole genome shotgun (WGS) entry which is preliminary data.</text>
</comment>
<keyword evidence="6" id="KW-1185">Reference proteome</keyword>
<feature type="compositionally biased region" description="Polar residues" evidence="2">
    <location>
        <begin position="141"/>
        <end position="151"/>
    </location>
</feature>
<dbReference type="PANTHER" id="PTHR11505">
    <property type="entry name" value="L1 TRANSPOSABLE ELEMENT-RELATED"/>
    <property type="match status" value="1"/>
</dbReference>
<dbReference type="InterPro" id="IPR042566">
    <property type="entry name" value="L1_C"/>
</dbReference>
<dbReference type="Gene3D" id="3.30.70.1820">
    <property type="entry name" value="L1 transposable element, RRM domain"/>
    <property type="match status" value="1"/>
</dbReference>
<evidence type="ECO:0000313" key="5">
    <source>
        <dbReference type="EMBL" id="KAF6294824.1"/>
    </source>
</evidence>
<dbReference type="Pfam" id="PF02994">
    <property type="entry name" value="Transposase_22"/>
    <property type="match status" value="1"/>
</dbReference>
<feature type="region of interest" description="Disordered" evidence="2">
    <location>
        <begin position="127"/>
        <end position="157"/>
    </location>
</feature>
<dbReference type="FunFam" id="3.30.70.1820:FF:000002">
    <property type="entry name" value="LINE-1 retrotransposable element ORF1 protein"/>
    <property type="match status" value="1"/>
</dbReference>
<feature type="domain" description="L1 transposable element dsRBD-like" evidence="4">
    <location>
        <begin position="83"/>
        <end position="128"/>
    </location>
</feature>
<gene>
    <name evidence="5" type="ORF">mPipKuh1_009698</name>
</gene>
<evidence type="ECO:0000259" key="3">
    <source>
        <dbReference type="Pfam" id="PF02994"/>
    </source>
</evidence>
<evidence type="ECO:0000313" key="6">
    <source>
        <dbReference type="Proteomes" id="UP000558488"/>
    </source>
</evidence>
<proteinExistence type="inferred from homology"/>
<dbReference type="AlphaFoldDB" id="A0A7J7T2G1"/>
<comment type="similarity">
    <text evidence="1">Belongs to the transposase 22 family.</text>
</comment>
<feature type="domain" description="L1 transposable element RRM" evidence="3">
    <location>
        <begin position="2"/>
        <end position="79"/>
    </location>
</feature>
<reference evidence="5 6" key="1">
    <citation type="journal article" date="2020" name="Nature">
        <title>Six reference-quality genomes reveal evolution of bat adaptations.</title>
        <authorList>
            <person name="Jebb D."/>
            <person name="Huang Z."/>
            <person name="Pippel M."/>
            <person name="Hughes G.M."/>
            <person name="Lavrichenko K."/>
            <person name="Devanna P."/>
            <person name="Winkler S."/>
            <person name="Jermiin L.S."/>
            <person name="Skirmuntt E.C."/>
            <person name="Katzourakis A."/>
            <person name="Burkitt-Gray L."/>
            <person name="Ray D.A."/>
            <person name="Sullivan K.A.M."/>
            <person name="Roscito J.G."/>
            <person name="Kirilenko B.M."/>
            <person name="Davalos L.M."/>
            <person name="Corthals A.P."/>
            <person name="Power M.L."/>
            <person name="Jones G."/>
            <person name="Ransome R.D."/>
            <person name="Dechmann D.K.N."/>
            <person name="Locatelli A.G."/>
            <person name="Puechmaille S.J."/>
            <person name="Fedrigo O."/>
            <person name="Jarvis E.D."/>
            <person name="Hiller M."/>
            <person name="Vernes S.C."/>
            <person name="Myers E.W."/>
            <person name="Teeling E.C."/>
        </authorList>
    </citation>
    <scope>NUCLEOTIDE SEQUENCE [LARGE SCALE GENOMIC DNA]</scope>
    <source>
        <strain evidence="5">MPipKuh1</strain>
        <tissue evidence="5">Flight muscle</tissue>
    </source>
</reference>
<dbReference type="InterPro" id="IPR043636">
    <property type="entry name" value="L1_RRM_dom"/>
</dbReference>
<dbReference type="Gene3D" id="3.30.250.20">
    <property type="entry name" value="L1 transposable element, C-terminal domain"/>
    <property type="match status" value="1"/>
</dbReference>
<accession>A0A7J7T2G1</accession>
<protein>
    <recommendedName>
        <fullName evidence="7">L1 transposable element RRM domain-containing protein</fullName>
    </recommendedName>
</protein>
<evidence type="ECO:0008006" key="7">
    <source>
        <dbReference type="Google" id="ProtNLM"/>
    </source>
</evidence>